<evidence type="ECO:0000313" key="1">
    <source>
        <dbReference type="EMBL" id="TXF81187.1"/>
    </source>
</evidence>
<keyword evidence="2" id="KW-1185">Reference proteome</keyword>
<organism evidence="1 2">
    <name type="scientific">Neolewinella aurantiaca</name>
    <dbReference type="NCBI Taxonomy" id="2602767"/>
    <lineage>
        <taxon>Bacteria</taxon>
        <taxon>Pseudomonadati</taxon>
        <taxon>Bacteroidota</taxon>
        <taxon>Saprospiria</taxon>
        <taxon>Saprospirales</taxon>
        <taxon>Lewinellaceae</taxon>
        <taxon>Neolewinella</taxon>
    </lineage>
</organism>
<comment type="caution">
    <text evidence="1">The sequence shown here is derived from an EMBL/GenBank/DDBJ whole genome shotgun (WGS) entry which is preliminary data.</text>
</comment>
<dbReference type="RefSeq" id="WP_147932939.1">
    <property type="nucleotide sequence ID" value="NZ_VOXD01000084.1"/>
</dbReference>
<evidence type="ECO:0000313" key="2">
    <source>
        <dbReference type="Proteomes" id="UP000321907"/>
    </source>
</evidence>
<sequence>MKMLFFYGFVLFIFFFSTCKKPDPIYPILENPVLVPSELTNREVDVNRICIGTLVRDLLKLPSFLEHLKVNTSTSSNIFNQEYCLLTNLGSRITPELTLKELIDITLEQNASPCFSTLEDFESALLEDPLLVIKIPDIINIQEWNTSRDVPFVYVKTTTTVSSPKDPSQFGYLGLHHSGAIDLYNNGVPTYFPLVLKSSEDFIAMDRFLNCHNGIQFDQLHSSFNRLSNREEILSRGIEVEGSELTIIKVNDLLQNSNQLLNLYGSETDLTTCSSQCSYSCLIYEERKLLGEEIFIHNNNSNVLDYEYKSAFRPGDLTIFYDNIVPILSVQKNRDGGNELSKNILLGSFRINQFFLSNRTADTESITYDIGGQVMPITKVHFLLEATEKISLNTVQNNNLILLDDIMENDKLTLSTMRVSLDYPIQTINLINGLPLSIHNAWRDNVLNYDLFCLDEEGMLGFNSISIKYSF</sequence>
<dbReference type="AlphaFoldDB" id="A0A5C7F2B2"/>
<name>A0A5C7F2B2_9BACT</name>
<gene>
    <name evidence="1" type="ORF">FUA23_22045</name>
</gene>
<reference evidence="1 2" key="1">
    <citation type="submission" date="2019-08" db="EMBL/GenBank/DDBJ databases">
        <title>Lewinella sp. strain SSH13 Genome sequencing and assembly.</title>
        <authorList>
            <person name="Kim I."/>
        </authorList>
    </citation>
    <scope>NUCLEOTIDE SEQUENCE [LARGE SCALE GENOMIC DNA]</scope>
    <source>
        <strain evidence="1 2">SSH13</strain>
    </source>
</reference>
<dbReference type="EMBL" id="VOXD01000084">
    <property type="protein sequence ID" value="TXF81187.1"/>
    <property type="molecule type" value="Genomic_DNA"/>
</dbReference>
<proteinExistence type="predicted"/>
<dbReference type="Proteomes" id="UP000321907">
    <property type="component" value="Unassembled WGS sequence"/>
</dbReference>
<accession>A0A5C7F2B2</accession>
<protein>
    <submittedName>
        <fullName evidence="1">Uncharacterized protein</fullName>
    </submittedName>
</protein>